<evidence type="ECO:0000313" key="2">
    <source>
        <dbReference type="EMBL" id="GBP85621.1"/>
    </source>
</evidence>
<feature type="region of interest" description="Disordered" evidence="1">
    <location>
        <begin position="61"/>
        <end position="102"/>
    </location>
</feature>
<keyword evidence="3" id="KW-1185">Reference proteome</keyword>
<evidence type="ECO:0000313" key="3">
    <source>
        <dbReference type="Proteomes" id="UP000299102"/>
    </source>
</evidence>
<comment type="caution">
    <text evidence="2">The sequence shown here is derived from an EMBL/GenBank/DDBJ whole genome shotgun (WGS) entry which is preliminary data.</text>
</comment>
<reference evidence="2 3" key="1">
    <citation type="journal article" date="2019" name="Commun. Biol.">
        <title>The bagworm genome reveals a unique fibroin gene that provides high tensile strength.</title>
        <authorList>
            <person name="Kono N."/>
            <person name="Nakamura H."/>
            <person name="Ohtoshi R."/>
            <person name="Tomita M."/>
            <person name="Numata K."/>
            <person name="Arakawa K."/>
        </authorList>
    </citation>
    <scope>NUCLEOTIDE SEQUENCE [LARGE SCALE GENOMIC DNA]</scope>
</reference>
<organism evidence="2 3">
    <name type="scientific">Eumeta variegata</name>
    <name type="common">Bagworm moth</name>
    <name type="synonym">Eumeta japonica</name>
    <dbReference type="NCBI Taxonomy" id="151549"/>
    <lineage>
        <taxon>Eukaryota</taxon>
        <taxon>Metazoa</taxon>
        <taxon>Ecdysozoa</taxon>
        <taxon>Arthropoda</taxon>
        <taxon>Hexapoda</taxon>
        <taxon>Insecta</taxon>
        <taxon>Pterygota</taxon>
        <taxon>Neoptera</taxon>
        <taxon>Endopterygota</taxon>
        <taxon>Lepidoptera</taxon>
        <taxon>Glossata</taxon>
        <taxon>Ditrysia</taxon>
        <taxon>Tineoidea</taxon>
        <taxon>Psychidae</taxon>
        <taxon>Oiketicinae</taxon>
        <taxon>Eumeta</taxon>
    </lineage>
</organism>
<evidence type="ECO:0000256" key="1">
    <source>
        <dbReference type="SAM" id="MobiDB-lite"/>
    </source>
</evidence>
<dbReference type="EMBL" id="BGZK01001749">
    <property type="protein sequence ID" value="GBP85621.1"/>
    <property type="molecule type" value="Genomic_DNA"/>
</dbReference>
<feature type="compositionally biased region" description="Low complexity" evidence="1">
    <location>
        <begin position="61"/>
        <end position="72"/>
    </location>
</feature>
<gene>
    <name evidence="2" type="ORF">EVAR_62608_1</name>
</gene>
<proteinExistence type="predicted"/>
<dbReference type="AlphaFoldDB" id="A0A4C1ZA03"/>
<name>A0A4C1ZA03_EUMVA</name>
<protein>
    <submittedName>
        <fullName evidence="2">Uncharacterized protein</fullName>
    </submittedName>
</protein>
<dbReference type="Proteomes" id="UP000299102">
    <property type="component" value="Unassembled WGS sequence"/>
</dbReference>
<accession>A0A4C1ZA03</accession>
<sequence>MRSVKANIKDLKLKSAARQIRRRFYNSKKPTLQQTPRSPTPAFRDGNAKCLWLTLKKRARQISQSSRRQTAATSGTQRDIPTNMIPVYEPKKRKKKGRVPQMRSEPAQLIYIIQNNVSIKGSHSSSKPARYKFFPEQFLLRSRCHVPCRCFIQTPC</sequence>